<dbReference type="InterPro" id="IPR008914">
    <property type="entry name" value="PEBP"/>
</dbReference>
<dbReference type="InterPro" id="IPR005247">
    <property type="entry name" value="YbhB_YbcL/LppC-like"/>
</dbReference>
<dbReference type="Gene3D" id="3.90.280.10">
    <property type="entry name" value="PEBP-like"/>
    <property type="match status" value="1"/>
</dbReference>
<dbReference type="EMBL" id="FLQV01000322">
    <property type="protein sequence ID" value="SBS90092.1"/>
    <property type="molecule type" value="Genomic_DNA"/>
</dbReference>
<evidence type="ECO:0000313" key="5">
    <source>
        <dbReference type="Proteomes" id="UP000078560"/>
    </source>
</evidence>
<evidence type="ECO:0000313" key="4">
    <source>
        <dbReference type="Proteomes" id="UP000078546"/>
    </source>
</evidence>
<dbReference type="AlphaFoldDB" id="A0A1A8VV31"/>
<dbReference type="CDD" id="cd00865">
    <property type="entry name" value="PEBP_bact_arch"/>
    <property type="match status" value="1"/>
</dbReference>
<accession>A0A1A8VV31</accession>
<feature type="signal peptide" evidence="1">
    <location>
        <begin position="1"/>
        <end position="18"/>
    </location>
</feature>
<dbReference type="EMBL" id="FLQU01000252">
    <property type="protein sequence ID" value="SBS83214.1"/>
    <property type="molecule type" value="Genomic_DNA"/>
</dbReference>
<dbReference type="InterPro" id="IPR036610">
    <property type="entry name" value="PEBP-like_sf"/>
</dbReference>
<reference evidence="4 5" key="1">
    <citation type="submission" date="2016-05" db="EMBL/GenBank/DDBJ databases">
        <authorList>
            <person name="Naeem Raeece"/>
        </authorList>
    </citation>
    <scope>NUCLEOTIDE SEQUENCE [LARGE SCALE GENOMIC DNA]</scope>
</reference>
<dbReference type="Proteomes" id="UP000078546">
    <property type="component" value="Unassembled WGS sequence"/>
</dbReference>
<name>A0A1A8VV31_PLAOA</name>
<gene>
    <name evidence="3" type="ORF">POVCU1_017550</name>
    <name evidence="2" type="ORF">POVCU2_0019600</name>
</gene>
<dbReference type="Proteomes" id="UP000078560">
    <property type="component" value="Unassembled WGS sequence"/>
</dbReference>
<evidence type="ECO:0000313" key="3">
    <source>
        <dbReference type="EMBL" id="SBS90092.1"/>
    </source>
</evidence>
<evidence type="ECO:0008006" key="6">
    <source>
        <dbReference type="Google" id="ProtNLM"/>
    </source>
</evidence>
<evidence type="ECO:0000313" key="2">
    <source>
        <dbReference type="EMBL" id="SBS83214.1"/>
    </source>
</evidence>
<protein>
    <recommendedName>
        <fullName evidence="6">Phosphatidylethanolamine-binding protein</fullName>
    </recommendedName>
</protein>
<dbReference type="SUPFAM" id="SSF49777">
    <property type="entry name" value="PEBP-like"/>
    <property type="match status" value="1"/>
</dbReference>
<dbReference type="Pfam" id="PF01161">
    <property type="entry name" value="PBP"/>
    <property type="match status" value="1"/>
</dbReference>
<reference evidence="2" key="2">
    <citation type="submission" date="2016-05" db="EMBL/GenBank/DDBJ databases">
        <authorList>
            <person name="Lavstsen T."/>
            <person name="Jespersen J.S."/>
        </authorList>
    </citation>
    <scope>NUCLEOTIDE SEQUENCE [LARGE SCALE GENOMIC DNA]</scope>
</reference>
<proteinExistence type="predicted"/>
<feature type="chain" id="PRO_5015059603" description="Phosphatidylethanolamine-binding protein" evidence="1">
    <location>
        <begin position="19"/>
        <end position="239"/>
    </location>
</feature>
<organism evidence="2 5">
    <name type="scientific">Plasmodium ovale curtisi</name>
    <dbReference type="NCBI Taxonomy" id="864141"/>
    <lineage>
        <taxon>Eukaryota</taxon>
        <taxon>Sar</taxon>
        <taxon>Alveolata</taxon>
        <taxon>Apicomplexa</taxon>
        <taxon>Aconoidasida</taxon>
        <taxon>Haemosporida</taxon>
        <taxon>Plasmodiidae</taxon>
        <taxon>Plasmodium</taxon>
        <taxon>Plasmodium (Plasmodium)</taxon>
    </lineage>
</organism>
<evidence type="ECO:0000256" key="1">
    <source>
        <dbReference type="SAM" id="SignalP"/>
    </source>
</evidence>
<keyword evidence="1" id="KW-0732">Signal</keyword>
<sequence length="239" mass="26675">MFLSKGIILLSFFSANLAFAKVELIQSGMQQKRERGDLHLARFSSFSKANVHEELGFVHMYGYYGTEKCDSHKAKMLDGKFYEKVCGGENLIPSVEWMDKNNATKSYVVTVTSPRGASSTGCVNGLRNCNGEVHFIVWNIPPYVNSINHSVDFHEMGATTGLNSHGRRGYNGPCSIIPPSKAIGCMKFTLYALKTEHIELSQDADYFELMAHLKTTSRWKGSVIDSLTLYAPFIPKKNV</sequence>